<proteinExistence type="predicted"/>
<keyword evidence="2" id="KW-1185">Reference proteome</keyword>
<dbReference type="AlphaFoldDB" id="A0A3Q7EHL2"/>
<name>A0A3Q7EHL2_SOLLC</name>
<dbReference type="InParanoid" id="A0A3Q7EHL2"/>
<reference evidence="1" key="1">
    <citation type="journal article" date="2012" name="Nature">
        <title>The tomato genome sequence provides insights into fleshy fruit evolution.</title>
        <authorList>
            <consortium name="Tomato Genome Consortium"/>
        </authorList>
    </citation>
    <scope>NUCLEOTIDE SEQUENCE [LARGE SCALE GENOMIC DNA]</scope>
    <source>
        <strain evidence="1">cv. Heinz 1706</strain>
    </source>
</reference>
<organism evidence="1">
    <name type="scientific">Solanum lycopersicum</name>
    <name type="common">Tomato</name>
    <name type="synonym">Lycopersicon esculentum</name>
    <dbReference type="NCBI Taxonomy" id="4081"/>
    <lineage>
        <taxon>Eukaryota</taxon>
        <taxon>Viridiplantae</taxon>
        <taxon>Streptophyta</taxon>
        <taxon>Embryophyta</taxon>
        <taxon>Tracheophyta</taxon>
        <taxon>Spermatophyta</taxon>
        <taxon>Magnoliopsida</taxon>
        <taxon>eudicotyledons</taxon>
        <taxon>Gunneridae</taxon>
        <taxon>Pentapetalae</taxon>
        <taxon>asterids</taxon>
        <taxon>lamiids</taxon>
        <taxon>Solanales</taxon>
        <taxon>Solanaceae</taxon>
        <taxon>Solanoideae</taxon>
        <taxon>Solaneae</taxon>
        <taxon>Solanum</taxon>
        <taxon>Solanum subgen. Lycopersicon</taxon>
    </lineage>
</organism>
<sequence length="184" mass="20793">MPCRFGQPVISGLFNYYLKAWQGKCYDVDLFNKSEISLVVTLRNPEARSTQRCFSNAALRKLRAKPDRRVRSGVRIGLRVSSLGSQVRSLDGLKIVGPSFSMPTMTRDLNSDPSDLGVDTRLDLDSYLETSDSIRDLRCRPLPWSDLRLYRLAQLQEIGPSNPTPTLTLTREPTFKQTLDPNSL</sequence>
<dbReference type="Gramene" id="Solyc01g079865.1.1">
    <property type="protein sequence ID" value="Solyc01g079865.1.1"/>
    <property type="gene ID" value="Solyc01g079865.1"/>
</dbReference>
<evidence type="ECO:0000313" key="2">
    <source>
        <dbReference type="Proteomes" id="UP000004994"/>
    </source>
</evidence>
<dbReference type="EnsemblPlants" id="Solyc01g079865.1.1">
    <property type="protein sequence ID" value="Solyc01g079865.1.1"/>
    <property type="gene ID" value="Solyc01g079865.1"/>
</dbReference>
<accession>A0A3Q7EHL2</accession>
<protein>
    <submittedName>
        <fullName evidence="1">Uncharacterized protein</fullName>
    </submittedName>
</protein>
<evidence type="ECO:0000313" key="1">
    <source>
        <dbReference type="EnsemblPlants" id="Solyc01g079865.1.1"/>
    </source>
</evidence>
<reference evidence="1" key="2">
    <citation type="submission" date="2019-01" db="UniProtKB">
        <authorList>
            <consortium name="EnsemblPlants"/>
        </authorList>
    </citation>
    <scope>IDENTIFICATION</scope>
    <source>
        <strain evidence="1">cv. Heinz 1706</strain>
    </source>
</reference>
<dbReference type="Proteomes" id="UP000004994">
    <property type="component" value="Chromosome 1"/>
</dbReference>